<evidence type="ECO:0000259" key="4">
    <source>
        <dbReference type="SMART" id="SM00797"/>
    </source>
</evidence>
<evidence type="ECO:0000256" key="1">
    <source>
        <dbReference type="ARBA" id="ARBA00022741"/>
    </source>
</evidence>
<dbReference type="GO" id="GO:0016787">
    <property type="term" value="F:hydrolase activity"/>
    <property type="evidence" value="ECO:0007669"/>
    <property type="project" value="UniProtKB-KW"/>
</dbReference>
<dbReference type="PANTHER" id="PTHR43309">
    <property type="entry name" value="5-OXOPROLINASE SUBUNIT C"/>
    <property type="match status" value="1"/>
</dbReference>
<dbReference type="RefSeq" id="WP_024844177.1">
    <property type="nucleotide sequence ID" value="NZ_CP038203.1"/>
</dbReference>
<dbReference type="SMART" id="SM00797">
    <property type="entry name" value="AHS2"/>
    <property type="match status" value="1"/>
</dbReference>
<name>A0A1I5GYA3_PARPN</name>
<reference evidence="5 9" key="2">
    <citation type="submission" date="2019-01" db="EMBL/GenBank/DDBJ databases">
        <title>Complete Genome Sequence and Annotation of the Paracoccus pantotrophus type strain DSM 2944.</title>
        <authorList>
            <person name="Bockwoldt J.A."/>
            <person name="Zimmermann M."/>
            <person name="Tiso T."/>
            <person name="Blank L.M."/>
        </authorList>
    </citation>
    <scope>NUCLEOTIDE SEQUENCE [LARGE SCALE GENOMIC DNA]</scope>
    <source>
        <strain evidence="5 9">DSM 2944</strain>
    </source>
</reference>
<dbReference type="EMBL" id="CP044426">
    <property type="protein sequence ID" value="QFG38401.1"/>
    <property type="molecule type" value="Genomic_DNA"/>
</dbReference>
<proteinExistence type="predicted"/>
<sequence>MIEALFIPPGATVQDLGRDGYWSQGLGRAGVMDALSHGIANMMLGNDEDAATLEIPLTPARFRFRQAGAFALAGAACGATLAGRPLPRVWAGMADEGEVLELGPMASGARTYLALPGGIDVPAVLGSRSTQLREGFGGLEGRVLAAGDLLHAAADTAPLPLAGFSLTMPALRAPGVAEIELRALPSAEHGSFAPASREAFWTTPYAVSQQSNRQGYRLEGEPLAYAASGELRSHGIAPGIVQVPGGGQPIIQLADSATMGGYPKIAAVIEPDLWRIAQARPGDRLRFRRVTPAEAAEAARVQQQSLAGIRAELEAFRVRQGGWQ</sequence>
<dbReference type="InterPro" id="IPR003778">
    <property type="entry name" value="CT_A_B"/>
</dbReference>
<dbReference type="AlphaFoldDB" id="A0A1I5GYA3"/>
<evidence type="ECO:0000313" key="6">
    <source>
        <dbReference type="EMBL" id="QLH15953.1"/>
    </source>
</evidence>
<dbReference type="GO" id="GO:0005524">
    <property type="term" value="F:ATP binding"/>
    <property type="evidence" value="ECO:0007669"/>
    <property type="project" value="UniProtKB-KW"/>
</dbReference>
<keyword evidence="1" id="KW-0547">Nucleotide-binding</keyword>
<dbReference type="SUPFAM" id="SSF50891">
    <property type="entry name" value="Cyclophilin-like"/>
    <property type="match status" value="1"/>
</dbReference>
<dbReference type="Pfam" id="PF02626">
    <property type="entry name" value="CT_A_B"/>
    <property type="match status" value="1"/>
</dbReference>
<accession>A0A1I5GYA3</accession>
<evidence type="ECO:0000313" key="9">
    <source>
        <dbReference type="Proteomes" id="UP000326453"/>
    </source>
</evidence>
<keyword evidence="6" id="KW-0808">Transferase</keyword>
<feature type="domain" description="Carboxyltransferase" evidence="4">
    <location>
        <begin position="23"/>
        <end position="306"/>
    </location>
</feature>
<dbReference type="Gene3D" id="2.40.100.10">
    <property type="entry name" value="Cyclophilin-like"/>
    <property type="match status" value="1"/>
</dbReference>
<dbReference type="NCBIfam" id="TIGR00724">
    <property type="entry name" value="urea_amlyse_rel"/>
    <property type="match status" value="1"/>
</dbReference>
<evidence type="ECO:0000313" key="7">
    <source>
        <dbReference type="EMBL" id="RKS51079.1"/>
    </source>
</evidence>
<dbReference type="KEGG" id="ppan:ESD82_20485"/>
<dbReference type="Proteomes" id="UP000326453">
    <property type="component" value="Chromosome 1"/>
</dbReference>
<keyword evidence="2" id="KW-0378">Hydrolase</keyword>
<reference evidence="7 8" key="1">
    <citation type="submission" date="2018-10" db="EMBL/GenBank/DDBJ databases">
        <title>Genomic Encyclopedia of Archaeal and Bacterial Type Strains, Phase II (KMG-II): from individual species to whole genera.</title>
        <authorList>
            <person name="Goeker M."/>
        </authorList>
    </citation>
    <scope>NUCLEOTIDE SEQUENCE [LARGE SCALE GENOMIC DNA]</scope>
    <source>
        <strain evidence="8">ATCC 35512 / DSM 2944 / CIP 106514 / LMD 82.5 / NBRC 102493 / NCCB 82005 / GB17</strain>
        <strain evidence="7">DSM 2944</strain>
    </source>
</reference>
<dbReference type="OrthoDB" id="9768696at2"/>
<evidence type="ECO:0000256" key="3">
    <source>
        <dbReference type="ARBA" id="ARBA00022840"/>
    </source>
</evidence>
<dbReference type="Proteomes" id="UP000273626">
    <property type="component" value="Unassembled WGS sequence"/>
</dbReference>
<dbReference type="EMBL" id="RBLI01000001">
    <property type="protein sequence ID" value="RKS51079.1"/>
    <property type="molecule type" value="Genomic_DNA"/>
</dbReference>
<evidence type="ECO:0000313" key="5">
    <source>
        <dbReference type="EMBL" id="QFG38401.1"/>
    </source>
</evidence>
<dbReference type="InterPro" id="IPR052708">
    <property type="entry name" value="PxpC"/>
</dbReference>
<dbReference type="Proteomes" id="UP000509322">
    <property type="component" value="Chromosome 2"/>
</dbReference>
<keyword evidence="8" id="KW-1185">Reference proteome</keyword>
<evidence type="ECO:0000313" key="8">
    <source>
        <dbReference type="Proteomes" id="UP000273626"/>
    </source>
</evidence>
<gene>
    <name evidence="7" type="ORF">BDE18_0305</name>
    <name evidence="5" type="ORF">ESD82_20485</name>
    <name evidence="6" type="ORF">HYQ43_17660</name>
</gene>
<dbReference type="GeneID" id="51372977"/>
<keyword evidence="3" id="KW-0067">ATP-binding</keyword>
<dbReference type="GO" id="GO:0016740">
    <property type="term" value="F:transferase activity"/>
    <property type="evidence" value="ECO:0007669"/>
    <property type="project" value="UniProtKB-KW"/>
</dbReference>
<dbReference type="EMBL" id="CP058690">
    <property type="protein sequence ID" value="QLH15953.1"/>
    <property type="molecule type" value="Genomic_DNA"/>
</dbReference>
<evidence type="ECO:0000313" key="10">
    <source>
        <dbReference type="Proteomes" id="UP000509322"/>
    </source>
</evidence>
<dbReference type="InterPro" id="IPR029000">
    <property type="entry name" value="Cyclophilin-like_dom_sf"/>
</dbReference>
<organism evidence="5 9">
    <name type="scientific">Paracoccus pantotrophus</name>
    <name type="common">Thiosphaera pantotropha</name>
    <dbReference type="NCBI Taxonomy" id="82367"/>
    <lineage>
        <taxon>Bacteria</taxon>
        <taxon>Pseudomonadati</taxon>
        <taxon>Pseudomonadota</taxon>
        <taxon>Alphaproteobacteria</taxon>
        <taxon>Rhodobacterales</taxon>
        <taxon>Paracoccaceae</taxon>
        <taxon>Paracoccus</taxon>
    </lineage>
</organism>
<reference evidence="6 10" key="3">
    <citation type="submission" date="2020-07" db="EMBL/GenBank/DDBJ databases">
        <title>The complete genome of Paracoccus pantotrophus ACCC 10489.</title>
        <authorList>
            <person name="Si Y."/>
        </authorList>
    </citation>
    <scope>NUCLEOTIDE SEQUENCE [LARGE SCALE GENOMIC DNA]</scope>
    <source>
        <strain evidence="6 10">ACCC10489</strain>
    </source>
</reference>
<evidence type="ECO:0000256" key="2">
    <source>
        <dbReference type="ARBA" id="ARBA00022801"/>
    </source>
</evidence>
<protein>
    <submittedName>
        <fullName evidence="7">Biotin-dependent carboxylase-like uncharacterized protein</fullName>
    </submittedName>
    <submittedName>
        <fullName evidence="5">Biotin-dependent carboxyltransferase family protein</fullName>
    </submittedName>
</protein>
<dbReference type="PANTHER" id="PTHR43309:SF3">
    <property type="entry name" value="5-OXOPROLINASE SUBUNIT C"/>
    <property type="match status" value="1"/>
</dbReference>